<dbReference type="EMBL" id="JBHUNP010000001">
    <property type="protein sequence ID" value="MFD2647068.1"/>
    <property type="molecule type" value="Genomic_DNA"/>
</dbReference>
<protein>
    <submittedName>
        <fullName evidence="1">DUF982 domain-containing protein</fullName>
    </submittedName>
</protein>
<dbReference type="Pfam" id="PF06169">
    <property type="entry name" value="DUF982"/>
    <property type="match status" value="1"/>
</dbReference>
<accession>A0ABW5QGZ2</accession>
<evidence type="ECO:0000313" key="1">
    <source>
        <dbReference type="EMBL" id="MFD2647068.1"/>
    </source>
</evidence>
<gene>
    <name evidence="1" type="ORF">ACFSX5_04565</name>
</gene>
<proteinExistence type="predicted"/>
<comment type="caution">
    <text evidence="1">The sequence shown here is derived from an EMBL/GenBank/DDBJ whole genome shotgun (WGS) entry which is preliminary data.</text>
</comment>
<dbReference type="Proteomes" id="UP001597521">
    <property type="component" value="Unassembled WGS sequence"/>
</dbReference>
<dbReference type="RefSeq" id="WP_386832109.1">
    <property type="nucleotide sequence ID" value="NZ_JBHUNP010000001.1"/>
</dbReference>
<dbReference type="Gene3D" id="6.10.250.730">
    <property type="match status" value="1"/>
</dbReference>
<evidence type="ECO:0000313" key="2">
    <source>
        <dbReference type="Proteomes" id="UP001597521"/>
    </source>
</evidence>
<organism evidence="1 2">
    <name type="scientific">Devosia albogilva</name>
    <dbReference type="NCBI Taxonomy" id="429726"/>
    <lineage>
        <taxon>Bacteria</taxon>
        <taxon>Pseudomonadati</taxon>
        <taxon>Pseudomonadota</taxon>
        <taxon>Alphaproteobacteria</taxon>
        <taxon>Hyphomicrobiales</taxon>
        <taxon>Devosiaceae</taxon>
        <taxon>Devosia</taxon>
    </lineage>
</organism>
<sequence>MGRRNFNKPIFLQHGRGGNFRADNASDALSYLERFWRGDRTREYRRAYAICQSALDNLASAESARDYVVAAAERAGLLDRRARIAAARGYREPLQA</sequence>
<name>A0ABW5QGZ2_9HYPH</name>
<dbReference type="InterPro" id="IPR010385">
    <property type="entry name" value="DUF982"/>
</dbReference>
<keyword evidence="2" id="KW-1185">Reference proteome</keyword>
<reference evidence="2" key="1">
    <citation type="journal article" date="2019" name="Int. J. Syst. Evol. Microbiol.">
        <title>The Global Catalogue of Microorganisms (GCM) 10K type strain sequencing project: providing services to taxonomists for standard genome sequencing and annotation.</title>
        <authorList>
            <consortium name="The Broad Institute Genomics Platform"/>
            <consortium name="The Broad Institute Genome Sequencing Center for Infectious Disease"/>
            <person name="Wu L."/>
            <person name="Ma J."/>
        </authorList>
    </citation>
    <scope>NUCLEOTIDE SEQUENCE [LARGE SCALE GENOMIC DNA]</scope>
    <source>
        <strain evidence="2">CCM 7427</strain>
    </source>
</reference>